<reference evidence="1" key="1">
    <citation type="submission" date="2021-03" db="EMBL/GenBank/DDBJ databases">
        <title>Comamonas denitrificans.</title>
        <authorList>
            <person name="Finster K."/>
        </authorList>
    </citation>
    <scope>NUCLEOTIDE SEQUENCE</scope>
    <source>
        <strain evidence="1">MM2021_4</strain>
    </source>
</reference>
<gene>
    <name evidence="1" type="ORF">J1777_13680</name>
</gene>
<evidence type="ECO:0000313" key="2">
    <source>
        <dbReference type="Proteomes" id="UP000664731"/>
    </source>
</evidence>
<dbReference type="Proteomes" id="UP000664731">
    <property type="component" value="Unassembled WGS sequence"/>
</dbReference>
<keyword evidence="2" id="KW-1185">Reference proteome</keyword>
<evidence type="ECO:0000313" key="1">
    <source>
        <dbReference type="EMBL" id="MBO1250858.1"/>
    </source>
</evidence>
<dbReference type="AlphaFoldDB" id="A0A939H1X3"/>
<name>A0A939H1X3_9BURK</name>
<dbReference type="EMBL" id="JAFNME010000052">
    <property type="protein sequence ID" value="MBO1250858.1"/>
    <property type="molecule type" value="Genomic_DNA"/>
</dbReference>
<organism evidence="1 2">
    <name type="scientific">Comamonas denitrificans</name>
    <dbReference type="NCBI Taxonomy" id="117506"/>
    <lineage>
        <taxon>Bacteria</taxon>
        <taxon>Pseudomonadati</taxon>
        <taxon>Pseudomonadota</taxon>
        <taxon>Betaproteobacteria</taxon>
        <taxon>Burkholderiales</taxon>
        <taxon>Comamonadaceae</taxon>
        <taxon>Comamonas</taxon>
    </lineage>
</organism>
<sequence>MELLKTTYSDFLDKVTSSHLDYLITHKNDSFTIYEPKIKQRIKDKLEIFITEKSINIEELKENIDKKVKDYLKEITPQTKLPITSWMRLAIIINQHHQINIKNIIEYYKEWRSNEGRGILILSSPKHNKTIYIDSFILKGTNEIEEFNHKWIGLKPALIKNTPRNNKRKKPDSGVGQRNYSNIKRAINAAAVDINCNEIYYQTYIDNNNKKLHEFNGNISSLYRFMTEKRGLSVKESVFRKVVSDFIKTYYRKNRPPREITKPKTI</sequence>
<proteinExistence type="predicted"/>
<accession>A0A939H1X3</accession>
<protein>
    <submittedName>
        <fullName evidence="1">Uncharacterized protein</fullName>
    </submittedName>
</protein>
<dbReference type="RefSeq" id="WP_207576234.1">
    <property type="nucleotide sequence ID" value="NZ_JAFNME010000052.1"/>
</dbReference>
<comment type="caution">
    <text evidence="1">The sequence shown here is derived from an EMBL/GenBank/DDBJ whole genome shotgun (WGS) entry which is preliminary data.</text>
</comment>